<evidence type="ECO:0000313" key="2">
    <source>
        <dbReference type="Proteomes" id="UP001159075"/>
    </source>
</evidence>
<gene>
    <name evidence="1" type="ORF">ODY93_13570</name>
</gene>
<dbReference type="Proteomes" id="UP001159075">
    <property type="component" value="Unassembled WGS sequence"/>
</dbReference>
<comment type="caution">
    <text evidence="1">The sequence shown here is derived from an EMBL/GenBank/DDBJ whole genome shotgun (WGS) entry which is preliminary data.</text>
</comment>
<name>A0ABT6UDQ8_9GAMM</name>
<organism evidence="1 2">
    <name type="scientific">Shewanella xiamenensis</name>
    <dbReference type="NCBI Taxonomy" id="332186"/>
    <lineage>
        <taxon>Bacteria</taxon>
        <taxon>Pseudomonadati</taxon>
        <taxon>Pseudomonadota</taxon>
        <taxon>Gammaproteobacteria</taxon>
        <taxon>Alteromonadales</taxon>
        <taxon>Shewanellaceae</taxon>
        <taxon>Shewanella</taxon>
    </lineage>
</organism>
<keyword evidence="2" id="KW-1185">Reference proteome</keyword>
<dbReference type="EMBL" id="JAOTLW010000013">
    <property type="protein sequence ID" value="MDI5832603.1"/>
    <property type="molecule type" value="Genomic_DNA"/>
</dbReference>
<protein>
    <submittedName>
        <fullName evidence="1">Uncharacterized protein</fullName>
    </submittedName>
</protein>
<dbReference type="RefSeq" id="WP_282679573.1">
    <property type="nucleotide sequence ID" value="NZ_CP106875.1"/>
</dbReference>
<evidence type="ECO:0000313" key="1">
    <source>
        <dbReference type="EMBL" id="MDI5832603.1"/>
    </source>
</evidence>
<proteinExistence type="predicted"/>
<reference evidence="1 2" key="1">
    <citation type="submission" date="2022-09" db="EMBL/GenBank/DDBJ databases">
        <title>The outer-membrane cytochrome OmcA is essential for infection of Shewanella oneidensis by a zebrafish-associated bacteriophage.</title>
        <authorList>
            <person name="Grenfell A.W."/>
            <person name="Intile P."/>
            <person name="Mcfarlane J."/>
            <person name="Leung D."/>
            <person name="Abdalla K."/>
            <person name="Wold M."/>
            <person name="Kees E."/>
            <person name="Gralnick J."/>
        </authorList>
    </citation>
    <scope>NUCLEOTIDE SEQUENCE [LARGE SCALE GENOMIC DNA]</scope>
    <source>
        <strain evidence="1 2">NF-5</strain>
    </source>
</reference>
<accession>A0ABT6UDQ8</accession>
<sequence length="96" mass="10697">MNKEELINEVSNVSSKLTNRIDQLGQSLTQPEVKGTKHERSIQELLTQATAYGIAVVELVKAVNNQQLKSIAEVNSSIELIESVKKFLALTDRLFD</sequence>